<dbReference type="PROSITE" id="PS50102">
    <property type="entry name" value="RRM"/>
    <property type="match status" value="1"/>
</dbReference>
<evidence type="ECO:0000256" key="2">
    <source>
        <dbReference type="PROSITE-ProRule" id="PRU00176"/>
    </source>
</evidence>
<dbReference type="InterPro" id="IPR012677">
    <property type="entry name" value="Nucleotide-bd_a/b_plait_sf"/>
</dbReference>
<name>A0A8B6GAC0_MYTGA</name>
<feature type="compositionally biased region" description="Low complexity" evidence="3">
    <location>
        <begin position="226"/>
        <end position="239"/>
    </location>
</feature>
<dbReference type="AlphaFoldDB" id="A0A8B6GAC0"/>
<accession>A0A8B6GAC0</accession>
<dbReference type="Proteomes" id="UP000596742">
    <property type="component" value="Unassembled WGS sequence"/>
</dbReference>
<dbReference type="PANTHER" id="PTHR19965:SF96">
    <property type="entry name" value="POLYMERASE DELTA-INTERACTING PROTEIN 3"/>
    <property type="match status" value="1"/>
</dbReference>
<keyword evidence="6" id="KW-1185">Reference proteome</keyword>
<comment type="caution">
    <text evidence="5">The sequence shown here is derived from an EMBL/GenBank/DDBJ whole genome shotgun (WGS) entry which is preliminary data.</text>
</comment>
<dbReference type="SUPFAM" id="SSF54928">
    <property type="entry name" value="RNA-binding domain, RBD"/>
    <property type="match status" value="1"/>
</dbReference>
<dbReference type="OrthoDB" id="346839at2759"/>
<organism evidence="5 6">
    <name type="scientific">Mytilus galloprovincialis</name>
    <name type="common">Mediterranean mussel</name>
    <dbReference type="NCBI Taxonomy" id="29158"/>
    <lineage>
        <taxon>Eukaryota</taxon>
        <taxon>Metazoa</taxon>
        <taxon>Spiralia</taxon>
        <taxon>Lophotrochozoa</taxon>
        <taxon>Mollusca</taxon>
        <taxon>Bivalvia</taxon>
        <taxon>Autobranchia</taxon>
        <taxon>Pteriomorphia</taxon>
        <taxon>Mytilida</taxon>
        <taxon>Mytiloidea</taxon>
        <taxon>Mytilidae</taxon>
        <taxon>Mytilinae</taxon>
        <taxon>Mytilus</taxon>
    </lineage>
</organism>
<reference evidence="5" key="1">
    <citation type="submission" date="2018-11" db="EMBL/GenBank/DDBJ databases">
        <authorList>
            <person name="Alioto T."/>
            <person name="Alioto T."/>
        </authorList>
    </citation>
    <scope>NUCLEOTIDE SEQUENCE</scope>
</reference>
<proteinExistence type="predicted"/>
<evidence type="ECO:0000256" key="3">
    <source>
        <dbReference type="SAM" id="MobiDB-lite"/>
    </source>
</evidence>
<dbReference type="InterPro" id="IPR051229">
    <property type="entry name" value="ALYREF_mRNA_export"/>
</dbReference>
<dbReference type="GO" id="GO:0016607">
    <property type="term" value="C:nuclear speck"/>
    <property type="evidence" value="ECO:0007669"/>
    <property type="project" value="TreeGrafter"/>
</dbReference>
<feature type="domain" description="RRM" evidence="4">
    <location>
        <begin position="455"/>
        <end position="526"/>
    </location>
</feature>
<evidence type="ECO:0000259" key="4">
    <source>
        <dbReference type="PROSITE" id="PS50102"/>
    </source>
</evidence>
<dbReference type="PANTHER" id="PTHR19965">
    <property type="entry name" value="RNA AND EXPORT FACTOR BINDING PROTEIN"/>
    <property type="match status" value="1"/>
</dbReference>
<dbReference type="SMART" id="SM00360">
    <property type="entry name" value="RRM"/>
    <property type="match status" value="1"/>
</dbReference>
<gene>
    <name evidence="5" type="ORF">MGAL_10B027245</name>
</gene>
<evidence type="ECO:0000256" key="1">
    <source>
        <dbReference type="ARBA" id="ARBA00022884"/>
    </source>
</evidence>
<keyword evidence="1 2" id="KW-0694">RNA-binding</keyword>
<protein>
    <recommendedName>
        <fullName evidence="4">RRM domain-containing protein</fullName>
    </recommendedName>
</protein>
<dbReference type="GO" id="GO:0003729">
    <property type="term" value="F:mRNA binding"/>
    <property type="evidence" value="ECO:0007669"/>
    <property type="project" value="TreeGrafter"/>
</dbReference>
<dbReference type="InterPro" id="IPR035979">
    <property type="entry name" value="RBD_domain_sf"/>
</dbReference>
<dbReference type="EMBL" id="UYJE01008108">
    <property type="protein sequence ID" value="VDI61100.1"/>
    <property type="molecule type" value="Genomic_DNA"/>
</dbReference>
<feature type="region of interest" description="Disordered" evidence="3">
    <location>
        <begin position="214"/>
        <end position="239"/>
    </location>
</feature>
<dbReference type="Gene3D" id="3.30.70.330">
    <property type="match status" value="1"/>
</dbReference>
<sequence>MYERKGNNPRSSASISHILKMADVSLDDYIQKKNFTVQIRNTGNESRAGKSFVKGKVKFQKQTNRSPRTNRVTFRSPKNVMMQKQRNGRLSLQTKKNNIMSLQTRKNKGLQDKSNIKPISVSFQNKNLSGFNKTTFDARDKIAAAKRPNDARDKLAAKAKLSDARMKIQQNKNKQNNNRDNSGKVIITGLGKTFKTINTEVKTNSDFTRTINSGGKTNTGFTRTIGNQGNSSGGVQMSGSSMTITRNISNAPSQINTGNHNNGSTNFKITRTLGGQGPRQGVQMSGNAMTITRNIDNTQSQNVQICSGRGPVFKVQNEEYETLEEPSVEEYYDEPVGYHYGGQPKTHATEKTLTVKYPQTVRPQPIPVITSKPPIKPAPVAVKRKAPTQGPLKFASSGPLKLASGPLKFAKTTMVADMVDVVKKPKLVKQQIRMAVSEDQVPDLAQSLGSPLQGYKISITNLHPVVSQDDIVELFGAVGAMKRARLIKEGIGEVMYVQKEDATKAIQKYHNRELDGIPMQVKLAVVKPTPVPKPVITTAPTEDTPPSAKAEPLKLFKGTNKKVQESDIETGTLHRALFKTGVTQPSKLVTFTVKI</sequence>
<feature type="compositionally biased region" description="Polar residues" evidence="3">
    <location>
        <begin position="214"/>
        <end position="225"/>
    </location>
</feature>
<dbReference type="Pfam" id="PF00076">
    <property type="entry name" value="RRM_1"/>
    <property type="match status" value="1"/>
</dbReference>
<dbReference type="InterPro" id="IPR000504">
    <property type="entry name" value="RRM_dom"/>
</dbReference>
<dbReference type="CDD" id="cd12681">
    <property type="entry name" value="RRM_SKAR"/>
    <property type="match status" value="1"/>
</dbReference>
<evidence type="ECO:0000313" key="6">
    <source>
        <dbReference type="Proteomes" id="UP000596742"/>
    </source>
</evidence>
<evidence type="ECO:0000313" key="5">
    <source>
        <dbReference type="EMBL" id="VDI61100.1"/>
    </source>
</evidence>
<dbReference type="GO" id="GO:0016973">
    <property type="term" value="P:poly(A)+ mRNA export from nucleus"/>
    <property type="evidence" value="ECO:0007669"/>
    <property type="project" value="TreeGrafter"/>
</dbReference>
<dbReference type="InterPro" id="IPR034784">
    <property type="entry name" value="PDIP3_RRM"/>
</dbReference>